<dbReference type="InterPro" id="IPR054471">
    <property type="entry name" value="GPIID_WHD"/>
</dbReference>
<dbReference type="SUPFAM" id="SSF48403">
    <property type="entry name" value="Ankyrin repeat"/>
    <property type="match status" value="1"/>
</dbReference>
<protein>
    <recommendedName>
        <fullName evidence="6">NACHT domain-containing protein</fullName>
    </recommendedName>
</protein>
<evidence type="ECO:0000259" key="2">
    <source>
        <dbReference type="Pfam" id="PF22939"/>
    </source>
</evidence>
<feature type="domain" description="Nephrocystin 3-like N-terminal" evidence="3">
    <location>
        <begin position="158"/>
        <end position="334"/>
    </location>
</feature>
<dbReference type="EMBL" id="JAJVDC020000233">
    <property type="protein sequence ID" value="KAL1617393.1"/>
    <property type="molecule type" value="Genomic_DNA"/>
</dbReference>
<dbReference type="PANTHER" id="PTHR10039">
    <property type="entry name" value="AMELOGENIN"/>
    <property type="match status" value="1"/>
</dbReference>
<evidence type="ECO:0000313" key="5">
    <source>
        <dbReference type="Proteomes" id="UP001521116"/>
    </source>
</evidence>
<reference evidence="4 5" key="1">
    <citation type="submission" date="2024-02" db="EMBL/GenBank/DDBJ databases">
        <title>De novo assembly and annotation of 12 fungi associated with fruit tree decline syndrome in Ontario, Canada.</title>
        <authorList>
            <person name="Sulman M."/>
            <person name="Ellouze W."/>
            <person name="Ilyukhin E."/>
        </authorList>
    </citation>
    <scope>NUCLEOTIDE SEQUENCE [LARGE SCALE GENOMIC DNA]</scope>
    <source>
        <strain evidence="4 5">M1-105</strain>
    </source>
</reference>
<evidence type="ECO:0008006" key="6">
    <source>
        <dbReference type="Google" id="ProtNLM"/>
    </source>
</evidence>
<dbReference type="InterPro" id="IPR027417">
    <property type="entry name" value="P-loop_NTPase"/>
</dbReference>
<dbReference type="Pfam" id="PF24883">
    <property type="entry name" value="NPHP3_N"/>
    <property type="match status" value="1"/>
</dbReference>
<name>A0ABR3SCW3_9PEZI</name>
<gene>
    <name evidence="4" type="ORF">SLS56_011009</name>
</gene>
<organism evidence="4 5">
    <name type="scientific">Neofusicoccum ribis</name>
    <dbReference type="NCBI Taxonomy" id="45134"/>
    <lineage>
        <taxon>Eukaryota</taxon>
        <taxon>Fungi</taxon>
        <taxon>Dikarya</taxon>
        <taxon>Ascomycota</taxon>
        <taxon>Pezizomycotina</taxon>
        <taxon>Dothideomycetes</taxon>
        <taxon>Dothideomycetes incertae sedis</taxon>
        <taxon>Botryosphaeriales</taxon>
        <taxon>Botryosphaeriaceae</taxon>
        <taxon>Neofusicoccum</taxon>
    </lineage>
</organism>
<comment type="caution">
    <text evidence="4">The sequence shown here is derived from an EMBL/GenBank/DDBJ whole genome shotgun (WGS) entry which is preliminary data.</text>
</comment>
<accession>A0ABR3SCW3</accession>
<proteinExistence type="predicted"/>
<keyword evidence="1" id="KW-0677">Repeat</keyword>
<feature type="domain" description="GPI inositol-deacylase winged helix" evidence="2">
    <location>
        <begin position="459"/>
        <end position="532"/>
    </location>
</feature>
<dbReference type="Pfam" id="PF22939">
    <property type="entry name" value="WHD_GPIID"/>
    <property type="match status" value="1"/>
</dbReference>
<keyword evidence="5" id="KW-1185">Reference proteome</keyword>
<dbReference type="Proteomes" id="UP001521116">
    <property type="component" value="Unassembled WGS sequence"/>
</dbReference>
<dbReference type="Gene3D" id="3.40.50.300">
    <property type="entry name" value="P-loop containing nucleotide triphosphate hydrolases"/>
    <property type="match status" value="1"/>
</dbReference>
<dbReference type="InterPro" id="IPR036770">
    <property type="entry name" value="Ankyrin_rpt-contain_sf"/>
</dbReference>
<evidence type="ECO:0000256" key="1">
    <source>
        <dbReference type="ARBA" id="ARBA00022737"/>
    </source>
</evidence>
<sequence length="1057" mass="118043">MASSVPSPAPSANPVALSALLREPSKHAESLWEKAFQTLSSEDQQRLNSVRGDKLTVLNDVRSSVEEKWKVCLEKRWAFTKNNGERVILRDLCEKIVIWIDKFKAVGDVITQYDPAHTALPWAGIRFILQLGGLMQDLEDPINRIVIKLSELDDKMKGSGKWFLQKADFREWRKSSMSSVLWLHGIPGSGKTHLVSLVVDTLLGDKDPDHNVPCAFFYCYRDPAEPERSDPDEILRCILKQLCSFNASKPIREPVASSFQERKNEAEDDGLDPEPLTLRECTVQILEILVHNPAIIILDALDECDQSQRHRLLESLESIIQDSSSLVKILIASRDDTDIRRRLDKAHNIYIDASENSKDIEDFVRKDLDDAIKKGRLLGGNVSAELRNQIHNTLVEGAHGMQVVLRPSKEFQWASLQIQNLCDSNRSKLLGDVQVELGKLPMSLKESYDKIYYRISGSAERSRIIAERAISWLLCAYEPLEISAFIAAAATTDDWDASISKDDILNICCNLVVFDSVSKVFRFAHLSVREYLEGRPEYSKAKIHTVASGACLDTWTRKQGISRKWMNYSAKYLPQHLRDLELAGPIFEDGLDDRMSQFVHVEKDEGSPCFDWANFSDFPDHFTFTRDGYPEFQRRKHRLSGEANEAAFLKAWSQPFCLCVASGMTLLVARMLVAQTLDLNQERRTSCLVAAAANGNVPLLKLLVSNGFLVTMEVTLRIIEWLQRDAKAILDIVLGKDIPGMTGEMYEAACGNPFCSKEILAYFFLRYPEPTVRKRIIQNAVLSGDPAFVKTLLSQGLRITLTRRFVIGMSQREGGKGPLMKLLLRSEPQTRITDETAQAVAEHFDHPLFQTLLNRRDFRQEWITAALVSAIQPDRAHGGAGAIRALLRHDAAAAVRHVPLRALVAFADAAHVRAHLAGQPRAVVGSDVLLAAVGSRWHTDANSRAVVKLLVERPRSPTPSADAQAALAAAAVARARRRPFLLRLLLGRGLVVPPCRALEVGLRAATAEGNWIVVFMLLDHGVDVDAADGDGDTALKIARRGGHRWLANELVMRGARG</sequence>
<dbReference type="PANTHER" id="PTHR10039:SF16">
    <property type="entry name" value="GPI INOSITOL-DEACYLASE"/>
    <property type="match status" value="1"/>
</dbReference>
<evidence type="ECO:0000259" key="3">
    <source>
        <dbReference type="Pfam" id="PF24883"/>
    </source>
</evidence>
<dbReference type="Gene3D" id="1.25.40.20">
    <property type="entry name" value="Ankyrin repeat-containing domain"/>
    <property type="match status" value="1"/>
</dbReference>
<evidence type="ECO:0000313" key="4">
    <source>
        <dbReference type="EMBL" id="KAL1617393.1"/>
    </source>
</evidence>
<dbReference type="InterPro" id="IPR056884">
    <property type="entry name" value="NPHP3-like_N"/>
</dbReference>
<dbReference type="SUPFAM" id="SSF52540">
    <property type="entry name" value="P-loop containing nucleoside triphosphate hydrolases"/>
    <property type="match status" value="1"/>
</dbReference>